<protein>
    <recommendedName>
        <fullName evidence="1">HTH bat-type domain-containing protein</fullName>
    </recommendedName>
</protein>
<feature type="domain" description="HTH bat-type" evidence="1">
    <location>
        <begin position="154"/>
        <end position="205"/>
    </location>
</feature>
<proteinExistence type="predicted"/>
<evidence type="ECO:0000313" key="2">
    <source>
        <dbReference type="EMBL" id="UYP44061.1"/>
    </source>
</evidence>
<evidence type="ECO:0000259" key="1">
    <source>
        <dbReference type="Pfam" id="PF04967"/>
    </source>
</evidence>
<dbReference type="EMBL" id="CP104013">
    <property type="protein sequence ID" value="UYP44061.1"/>
    <property type="molecule type" value="Genomic_DNA"/>
</dbReference>
<name>A0ABY6HKX3_9ARCH</name>
<dbReference type="Proteomes" id="UP001208689">
    <property type="component" value="Chromosome"/>
</dbReference>
<dbReference type="PANTHER" id="PTHR34236:SF1">
    <property type="entry name" value="DIMETHYL SULFOXIDE REDUCTASE TRANSCRIPTIONAL ACTIVATOR"/>
    <property type="match status" value="1"/>
</dbReference>
<dbReference type="PANTHER" id="PTHR34236">
    <property type="entry name" value="DIMETHYL SULFOXIDE REDUCTASE TRANSCRIPTIONAL ACTIVATOR"/>
    <property type="match status" value="1"/>
</dbReference>
<keyword evidence="3" id="KW-1185">Reference proteome</keyword>
<organism evidence="2 3">
    <name type="scientific">Candidatus Lokiarchaeum ossiferum</name>
    <dbReference type="NCBI Taxonomy" id="2951803"/>
    <lineage>
        <taxon>Archaea</taxon>
        <taxon>Promethearchaeati</taxon>
        <taxon>Promethearchaeota</taxon>
        <taxon>Promethearchaeia</taxon>
        <taxon>Promethearchaeales</taxon>
        <taxon>Promethearchaeaceae</taxon>
        <taxon>Candidatus Lokiarchaeum</taxon>
    </lineage>
</organism>
<reference evidence="2" key="1">
    <citation type="submission" date="2022-09" db="EMBL/GenBank/DDBJ databases">
        <title>Actin cytoskeleton and complex cell architecture in an #Asgard archaeon.</title>
        <authorList>
            <person name="Ponce Toledo R.I."/>
            <person name="Schleper C."/>
            <person name="Rodrigues Oliveira T."/>
            <person name="Wollweber F."/>
            <person name="Xu J."/>
            <person name="Rittmann S."/>
            <person name="Klingl A."/>
            <person name="Pilhofer M."/>
        </authorList>
    </citation>
    <scope>NUCLEOTIDE SEQUENCE</scope>
    <source>
        <strain evidence="2">B-35</strain>
    </source>
</reference>
<dbReference type="Pfam" id="PF04967">
    <property type="entry name" value="HTH_10"/>
    <property type="match status" value="1"/>
</dbReference>
<sequence>MENDIVQTSFSFSIPDKKWLYNFSCKFSDLNFYILSLLPLASNKGNCLMQVKGMRNHIFFEEFEKYYDSNQYVFLHKSANYLLFNVKMKNPWFLKAIIQSDLILHYPIRIKNGIINIKLIAERSKIDNLFMKFEDQLMAYSIEYIRHYNSKPVLTTKQENVLQVLLKGGYYEIPRRSSLSIFAKSLNISPTSLSEMIRRISRNLANNYFQKKNKK</sequence>
<evidence type="ECO:0000313" key="3">
    <source>
        <dbReference type="Proteomes" id="UP001208689"/>
    </source>
</evidence>
<accession>A0ABY6HKX3</accession>
<dbReference type="InterPro" id="IPR007050">
    <property type="entry name" value="HTH_bacterioopsin"/>
</dbReference>
<gene>
    <name evidence="2" type="ORF">NEF87_000346</name>
</gene>